<keyword evidence="3" id="KW-1185">Reference proteome</keyword>
<name>A0ABS1AXD3_BURVI</name>
<feature type="compositionally biased region" description="Low complexity" evidence="1">
    <location>
        <begin position="75"/>
        <end position="86"/>
    </location>
</feature>
<feature type="compositionally biased region" description="Pro residues" evidence="1">
    <location>
        <begin position="87"/>
        <end position="96"/>
    </location>
</feature>
<protein>
    <submittedName>
        <fullName evidence="2">Uncharacterized protein</fullName>
    </submittedName>
</protein>
<gene>
    <name evidence="2" type="ORF">I5589_17220</name>
</gene>
<comment type="caution">
    <text evidence="2">The sequence shown here is derived from an EMBL/GenBank/DDBJ whole genome shotgun (WGS) entry which is preliminary data.</text>
</comment>
<feature type="region of interest" description="Disordered" evidence="1">
    <location>
        <begin position="44"/>
        <end position="103"/>
    </location>
</feature>
<dbReference type="InterPro" id="IPR045646">
    <property type="entry name" value="DUF6402"/>
</dbReference>
<evidence type="ECO:0000313" key="2">
    <source>
        <dbReference type="EMBL" id="MBJ9688815.1"/>
    </source>
</evidence>
<sequence>MATVKRLPYYQMNPSSLPFVAPMWKACVGAQGCIPINTPQKISYDRLAPGESPPPKPPPPTPEQIKAQQAETARQKLLAAQAKPAPTAAPKPPPSPKEQDAEDHDKIPEFDLQDIPGAMDKIGWPVAAKLARKWFSAPKHVYNDQPNSEQPVDNTTVTLKWALRFGSVPKKFDELINENIYSPKAAKEAQRKVAKQIKAAFVERGATDFSIDTTSFISDERQFHIDWQFQFVEVPTRSTLNGLLLTDLTAALGNFNLYAAVGRAEVTAEKFFQYDAKNRTKTYCVDAVVNITHIYVYLKDNYSFNDRDDGNSQYLGHWNKKDMILSYRAAVSDFIDSKKIHTKMGDSTITETTINWPYLPGDPIDKPVDKRPGGAKLLEKNVYYPVYNKSYNEWREKHNRGGDFMVYSKPQLIKLSKPIQLKLETICRPSEPM</sequence>
<reference evidence="2 3" key="1">
    <citation type="submission" date="2020-11" db="EMBL/GenBank/DDBJ databases">
        <title>Enhanced detection system for hospital associated transmission using whole genome sequencing surveillance.</title>
        <authorList>
            <person name="Harrison L.H."/>
            <person name="Van Tyne D."/>
            <person name="Marsh J.W."/>
            <person name="Griffith M.P."/>
            <person name="Snyder D.J."/>
            <person name="Cooper V.S."/>
            <person name="Mustapha M."/>
        </authorList>
    </citation>
    <scope>NUCLEOTIDE SEQUENCE [LARGE SCALE GENOMIC DNA]</scope>
    <source>
        <strain evidence="2 3">BC00020</strain>
    </source>
</reference>
<evidence type="ECO:0000256" key="1">
    <source>
        <dbReference type="SAM" id="MobiDB-lite"/>
    </source>
</evidence>
<feature type="compositionally biased region" description="Pro residues" evidence="1">
    <location>
        <begin position="51"/>
        <end position="62"/>
    </location>
</feature>
<dbReference type="EMBL" id="JADVKH010000037">
    <property type="protein sequence ID" value="MBJ9688815.1"/>
    <property type="molecule type" value="Genomic_DNA"/>
</dbReference>
<dbReference type="RefSeq" id="WP_200091623.1">
    <property type="nucleotide sequence ID" value="NZ_JADVKH010000037.1"/>
</dbReference>
<dbReference type="Proteomes" id="UP000808215">
    <property type="component" value="Unassembled WGS sequence"/>
</dbReference>
<dbReference type="Pfam" id="PF19940">
    <property type="entry name" value="DUF6402"/>
    <property type="match status" value="1"/>
</dbReference>
<proteinExistence type="predicted"/>
<accession>A0ABS1AXD3</accession>
<evidence type="ECO:0000313" key="3">
    <source>
        <dbReference type="Proteomes" id="UP000808215"/>
    </source>
</evidence>
<organism evidence="2 3">
    <name type="scientific">Burkholderia vietnamiensis</name>
    <dbReference type="NCBI Taxonomy" id="60552"/>
    <lineage>
        <taxon>Bacteria</taxon>
        <taxon>Pseudomonadati</taxon>
        <taxon>Pseudomonadota</taxon>
        <taxon>Betaproteobacteria</taxon>
        <taxon>Burkholderiales</taxon>
        <taxon>Burkholderiaceae</taxon>
        <taxon>Burkholderia</taxon>
        <taxon>Burkholderia cepacia complex</taxon>
    </lineage>
</organism>